<accession>A0A150GH50</accession>
<dbReference type="SUPFAM" id="SSF53223">
    <property type="entry name" value="Aminoacid dehydrogenase-like, N-terminal domain"/>
    <property type="match status" value="1"/>
</dbReference>
<evidence type="ECO:0000313" key="3">
    <source>
        <dbReference type="Proteomes" id="UP000075714"/>
    </source>
</evidence>
<name>A0A150GH50_GONPE</name>
<keyword evidence="3" id="KW-1185">Reference proteome</keyword>
<protein>
    <recommendedName>
        <fullName evidence="1">Malic enzyme N-terminal domain-containing protein</fullName>
    </recommendedName>
</protein>
<dbReference type="AlphaFoldDB" id="A0A150GH50"/>
<dbReference type="PANTHER" id="PTHR23406">
    <property type="entry name" value="MALIC ENZYME-RELATED"/>
    <property type="match status" value="1"/>
</dbReference>
<reference evidence="3" key="1">
    <citation type="journal article" date="2016" name="Nat. Commun.">
        <title>The Gonium pectorale genome demonstrates co-option of cell cycle regulation during the evolution of multicellularity.</title>
        <authorList>
            <person name="Hanschen E.R."/>
            <person name="Marriage T.N."/>
            <person name="Ferris P.J."/>
            <person name="Hamaji T."/>
            <person name="Toyoda A."/>
            <person name="Fujiyama A."/>
            <person name="Neme R."/>
            <person name="Noguchi H."/>
            <person name="Minakuchi Y."/>
            <person name="Suzuki M."/>
            <person name="Kawai-Toyooka H."/>
            <person name="Smith D.R."/>
            <person name="Sparks H."/>
            <person name="Anderson J."/>
            <person name="Bakaric R."/>
            <person name="Luria V."/>
            <person name="Karger A."/>
            <person name="Kirschner M.W."/>
            <person name="Durand P.M."/>
            <person name="Michod R.E."/>
            <person name="Nozaki H."/>
            <person name="Olson B.J."/>
        </authorList>
    </citation>
    <scope>NUCLEOTIDE SEQUENCE [LARGE SCALE GENOMIC DNA]</scope>
    <source>
        <strain evidence="3">NIES-2863</strain>
    </source>
</reference>
<dbReference type="STRING" id="33097.A0A150GH50"/>
<comment type="caution">
    <text evidence="2">The sequence shown here is derived from an EMBL/GenBank/DDBJ whole genome shotgun (WGS) entry which is preliminary data.</text>
</comment>
<dbReference type="PANTHER" id="PTHR23406:SF68">
    <property type="entry name" value="MALIC ENZYME"/>
    <property type="match status" value="1"/>
</dbReference>
<dbReference type="GO" id="GO:0006108">
    <property type="term" value="P:malate metabolic process"/>
    <property type="evidence" value="ECO:0007669"/>
    <property type="project" value="TreeGrafter"/>
</dbReference>
<feature type="domain" description="Malic enzyme N-terminal" evidence="1">
    <location>
        <begin position="47"/>
        <end position="92"/>
    </location>
</feature>
<gene>
    <name evidence="2" type="ORF">GPECTOR_23g72</name>
</gene>
<dbReference type="Gene3D" id="3.40.50.10380">
    <property type="entry name" value="Malic enzyme, N-terminal domain"/>
    <property type="match status" value="1"/>
</dbReference>
<dbReference type="Pfam" id="PF00390">
    <property type="entry name" value="malic"/>
    <property type="match status" value="1"/>
</dbReference>
<dbReference type="InterPro" id="IPR037062">
    <property type="entry name" value="Malic_N_dom_sf"/>
</dbReference>
<evidence type="ECO:0000259" key="1">
    <source>
        <dbReference type="Pfam" id="PF00390"/>
    </source>
</evidence>
<sequence>MFRFCSNPRNCDVMPPTEESWQAKAGPNGIDKYMWLRKLRETQPDEYFRLMVYKTQEVMPFIYTPVVGQACQEYHSLGIQTRGLYLTLNDNNWNIYAEMR</sequence>
<evidence type="ECO:0000313" key="2">
    <source>
        <dbReference type="EMBL" id="KXZ49144.1"/>
    </source>
</evidence>
<organism evidence="2 3">
    <name type="scientific">Gonium pectorale</name>
    <name type="common">Green alga</name>
    <dbReference type="NCBI Taxonomy" id="33097"/>
    <lineage>
        <taxon>Eukaryota</taxon>
        <taxon>Viridiplantae</taxon>
        <taxon>Chlorophyta</taxon>
        <taxon>core chlorophytes</taxon>
        <taxon>Chlorophyceae</taxon>
        <taxon>CS clade</taxon>
        <taxon>Chlamydomonadales</taxon>
        <taxon>Volvocaceae</taxon>
        <taxon>Gonium</taxon>
    </lineage>
</organism>
<dbReference type="OrthoDB" id="5365701at2759"/>
<dbReference type="GO" id="GO:0004473">
    <property type="term" value="F:malate dehydrogenase (decarboxylating) (NADP+) activity"/>
    <property type="evidence" value="ECO:0007669"/>
    <property type="project" value="TreeGrafter"/>
</dbReference>
<proteinExistence type="predicted"/>
<dbReference type="InterPro" id="IPR012301">
    <property type="entry name" value="Malic_N_dom"/>
</dbReference>
<dbReference type="EMBL" id="LSYV01000024">
    <property type="protein sequence ID" value="KXZ49144.1"/>
    <property type="molecule type" value="Genomic_DNA"/>
</dbReference>
<dbReference type="Proteomes" id="UP000075714">
    <property type="component" value="Unassembled WGS sequence"/>
</dbReference>
<dbReference type="InterPro" id="IPR046346">
    <property type="entry name" value="Aminoacid_DH-like_N_sf"/>
</dbReference>